<gene>
    <name evidence="5" type="ORF">FF100_20365</name>
</gene>
<dbReference type="EMBL" id="VDDA01000010">
    <property type="protein sequence ID" value="TNC10964.1"/>
    <property type="molecule type" value="Genomic_DNA"/>
</dbReference>
<dbReference type="Gene3D" id="2.10.70.100">
    <property type="match status" value="1"/>
</dbReference>
<dbReference type="SMART" id="SM00052">
    <property type="entry name" value="EAL"/>
    <property type="match status" value="1"/>
</dbReference>
<reference evidence="5 6" key="1">
    <citation type="submission" date="2019-06" db="EMBL/GenBank/DDBJ databases">
        <title>Genome of Methylobacterium sp. 17Sr1-39.</title>
        <authorList>
            <person name="Seo T."/>
        </authorList>
    </citation>
    <scope>NUCLEOTIDE SEQUENCE [LARGE SCALE GENOMIC DNA]</scope>
    <source>
        <strain evidence="5 6">17Sr1-39</strain>
    </source>
</reference>
<dbReference type="SUPFAM" id="SSF55785">
    <property type="entry name" value="PYP-like sensor domain (PAS domain)"/>
    <property type="match status" value="2"/>
</dbReference>
<dbReference type="AlphaFoldDB" id="A0A5C4LEB9"/>
<dbReference type="Proteomes" id="UP000305267">
    <property type="component" value="Unassembled WGS sequence"/>
</dbReference>
<dbReference type="SMART" id="SM00091">
    <property type="entry name" value="PAS"/>
    <property type="match status" value="2"/>
</dbReference>
<feature type="domain" description="EAL" evidence="3">
    <location>
        <begin position="664"/>
        <end position="906"/>
    </location>
</feature>
<dbReference type="Pfam" id="PF12860">
    <property type="entry name" value="PAS_7"/>
    <property type="match status" value="1"/>
</dbReference>
<feature type="domain" description="PAC" evidence="2">
    <location>
        <begin position="305"/>
        <end position="357"/>
    </location>
</feature>
<dbReference type="Gene3D" id="3.30.450.40">
    <property type="match status" value="1"/>
</dbReference>
<dbReference type="Pfam" id="PF01590">
    <property type="entry name" value="GAF"/>
    <property type="match status" value="1"/>
</dbReference>
<dbReference type="SUPFAM" id="SSF55781">
    <property type="entry name" value="GAF domain-like"/>
    <property type="match status" value="1"/>
</dbReference>
<dbReference type="OrthoDB" id="9814202at2"/>
<dbReference type="InterPro" id="IPR001633">
    <property type="entry name" value="EAL_dom"/>
</dbReference>
<dbReference type="CDD" id="cd01949">
    <property type="entry name" value="GGDEF"/>
    <property type="match status" value="1"/>
</dbReference>
<accession>A0A5C4LEB9</accession>
<evidence type="ECO:0000259" key="2">
    <source>
        <dbReference type="PROSITE" id="PS50113"/>
    </source>
</evidence>
<dbReference type="Pfam" id="PF00563">
    <property type="entry name" value="EAL"/>
    <property type="match status" value="1"/>
</dbReference>
<dbReference type="PROSITE" id="PS50887">
    <property type="entry name" value="GGDEF"/>
    <property type="match status" value="1"/>
</dbReference>
<dbReference type="PROSITE" id="PS50113">
    <property type="entry name" value="PAC"/>
    <property type="match status" value="1"/>
</dbReference>
<dbReference type="InterPro" id="IPR043128">
    <property type="entry name" value="Rev_trsase/Diguanyl_cyclase"/>
</dbReference>
<dbReference type="PANTHER" id="PTHR44757">
    <property type="entry name" value="DIGUANYLATE CYCLASE DGCP"/>
    <property type="match status" value="1"/>
</dbReference>
<evidence type="ECO:0000256" key="1">
    <source>
        <dbReference type="SAM" id="MobiDB-lite"/>
    </source>
</evidence>
<evidence type="ECO:0000313" key="6">
    <source>
        <dbReference type="Proteomes" id="UP000305267"/>
    </source>
</evidence>
<dbReference type="PROSITE" id="PS50883">
    <property type="entry name" value="EAL"/>
    <property type="match status" value="1"/>
</dbReference>
<dbReference type="InterPro" id="IPR013655">
    <property type="entry name" value="PAS_fold_3"/>
</dbReference>
<evidence type="ECO:0000259" key="4">
    <source>
        <dbReference type="PROSITE" id="PS50887"/>
    </source>
</evidence>
<dbReference type="InterPro" id="IPR035965">
    <property type="entry name" value="PAS-like_dom_sf"/>
</dbReference>
<evidence type="ECO:0000313" key="5">
    <source>
        <dbReference type="EMBL" id="TNC10964.1"/>
    </source>
</evidence>
<name>A0A5C4LEB9_9HYPH</name>
<dbReference type="InterPro" id="IPR000014">
    <property type="entry name" value="PAS"/>
</dbReference>
<feature type="domain" description="GGDEF" evidence="4">
    <location>
        <begin position="522"/>
        <end position="655"/>
    </location>
</feature>
<sequence length="919" mass="98025">MDACTIVGNGGKDHRPLTQHQAFRRSVKAHGSRSGDGLTDRDRSRSVAVHLRPEREAERLADLRALGILDTPPEDHFDAVCRLARGLFQVPYAWISLVDADRLWCKASSGITFGATGRDAAFCNHAILSDAPLLVEDAAADPRFRSVALVTGPSAVRFYAGAPLVLRPGLPLGTLCLGDTVPRRLSPDEAAQLSDLTEVVVAQLRHYEARVASEAEARRRRASEEALSRANGNLMLAEQMGRIGHWRVDLATGATSWSDEVCRIHGRAPGDPAADVAEALSHYHPEDRERVAALVAEAGERRTGFQFKARLVRRDGEERIVVSRGICQVDEAGTAVALFGSVQDVTEMARAEAELEASAARLRASTALLDATLAHMDQGLIMVDEAGIVRVCNERALALLDLPRALMQSEPTFDAVRRHQVAKDDFARCDAVLRDQVAHGPLTTHPHTYERERPNGTVLEIRTVPLPIGGAVRTYTDITARKAAEAQAAHFARHDPLTGLPNRALFRDSLDQRLAGLRRHGGTCGLLCLDLDAFKAVNDTLGHLAGDALLREVAERIRASLRQEDLPARLGGDEFAILLGGDADPPGAAATAERLVAALREPVDLGGQEATIGVSIGIAFAPEHGLDSDTLLKRADLALYRAKSEGRNTYRYFAAAMDRAAEERRRLELDLRLALQRGEFSLHYQPVFDLAGGRIAAVEALLRWDHPARGPLAPARFLPLAEETGLVVPIGDWVLQTALRDAQALPPGIRVVVNVAGAQLRHPDLPATVRFALAASGAAAERLELDIAEAAIGSAGGRLADLAALGVGLAFDDFGAGASSLGALRHLPFGRIKLDRTLTAEPGAAGLVPAIVALATALGLEVAAKGVETDAQLDALRQAGCTGAQGFLLGRPVPFGEVLAVLGGATGWGLTGRATRSCA</sequence>
<dbReference type="NCBIfam" id="TIGR00254">
    <property type="entry name" value="GGDEF"/>
    <property type="match status" value="1"/>
</dbReference>
<dbReference type="InterPro" id="IPR000160">
    <property type="entry name" value="GGDEF_dom"/>
</dbReference>
<dbReference type="CDD" id="cd00130">
    <property type="entry name" value="PAS"/>
    <property type="match status" value="2"/>
</dbReference>
<dbReference type="FunFam" id="3.30.70.270:FF:000001">
    <property type="entry name" value="Diguanylate cyclase domain protein"/>
    <property type="match status" value="1"/>
</dbReference>
<feature type="region of interest" description="Disordered" evidence="1">
    <location>
        <begin position="1"/>
        <end position="47"/>
    </location>
</feature>
<organism evidence="5 6">
    <name type="scientific">Methylobacterium terricola</name>
    <dbReference type="NCBI Taxonomy" id="2583531"/>
    <lineage>
        <taxon>Bacteria</taxon>
        <taxon>Pseudomonadati</taxon>
        <taxon>Pseudomonadota</taxon>
        <taxon>Alphaproteobacteria</taxon>
        <taxon>Hyphomicrobiales</taxon>
        <taxon>Methylobacteriaceae</taxon>
        <taxon>Methylobacterium</taxon>
    </lineage>
</organism>
<feature type="compositionally biased region" description="Basic and acidic residues" evidence="1">
    <location>
        <begin position="38"/>
        <end position="47"/>
    </location>
</feature>
<dbReference type="SMART" id="SM00065">
    <property type="entry name" value="GAF"/>
    <property type="match status" value="1"/>
</dbReference>
<dbReference type="SMART" id="SM00267">
    <property type="entry name" value="GGDEF"/>
    <property type="match status" value="1"/>
</dbReference>
<dbReference type="Gene3D" id="3.30.450.20">
    <property type="entry name" value="PAS domain"/>
    <property type="match status" value="2"/>
</dbReference>
<dbReference type="Pfam" id="PF08447">
    <property type="entry name" value="PAS_3"/>
    <property type="match status" value="1"/>
</dbReference>
<protein>
    <submittedName>
        <fullName evidence="5">EAL domain-containing protein</fullName>
    </submittedName>
</protein>
<evidence type="ECO:0000259" key="3">
    <source>
        <dbReference type="PROSITE" id="PS50883"/>
    </source>
</evidence>
<feature type="compositionally biased region" description="Basic residues" evidence="1">
    <location>
        <begin position="22"/>
        <end position="31"/>
    </location>
</feature>
<dbReference type="InterPro" id="IPR000700">
    <property type="entry name" value="PAS-assoc_C"/>
</dbReference>
<dbReference type="Pfam" id="PF00990">
    <property type="entry name" value="GGDEF"/>
    <property type="match status" value="1"/>
</dbReference>
<keyword evidence="6" id="KW-1185">Reference proteome</keyword>
<dbReference type="Gene3D" id="3.20.20.450">
    <property type="entry name" value="EAL domain"/>
    <property type="match status" value="1"/>
</dbReference>
<dbReference type="GO" id="GO:0003824">
    <property type="term" value="F:catalytic activity"/>
    <property type="evidence" value="ECO:0007669"/>
    <property type="project" value="UniProtKB-ARBA"/>
</dbReference>
<dbReference type="InterPro" id="IPR029787">
    <property type="entry name" value="Nucleotide_cyclase"/>
</dbReference>
<dbReference type="CDD" id="cd01948">
    <property type="entry name" value="EAL"/>
    <property type="match status" value="1"/>
</dbReference>
<comment type="caution">
    <text evidence="5">The sequence shown here is derived from an EMBL/GenBank/DDBJ whole genome shotgun (WGS) entry which is preliminary data.</text>
</comment>
<dbReference type="SUPFAM" id="SSF55073">
    <property type="entry name" value="Nucleotide cyclase"/>
    <property type="match status" value="1"/>
</dbReference>
<proteinExistence type="predicted"/>
<dbReference type="InterPro" id="IPR003018">
    <property type="entry name" value="GAF"/>
</dbReference>
<dbReference type="PANTHER" id="PTHR44757:SF2">
    <property type="entry name" value="BIOFILM ARCHITECTURE MAINTENANCE PROTEIN MBAA"/>
    <property type="match status" value="1"/>
</dbReference>
<dbReference type="InterPro" id="IPR052155">
    <property type="entry name" value="Biofilm_reg_signaling"/>
</dbReference>
<dbReference type="Gene3D" id="3.30.70.270">
    <property type="match status" value="1"/>
</dbReference>
<dbReference type="InterPro" id="IPR029016">
    <property type="entry name" value="GAF-like_dom_sf"/>
</dbReference>
<dbReference type="SUPFAM" id="SSF141868">
    <property type="entry name" value="EAL domain-like"/>
    <property type="match status" value="1"/>
</dbReference>
<dbReference type="InterPro" id="IPR035919">
    <property type="entry name" value="EAL_sf"/>
</dbReference>